<dbReference type="RefSeq" id="WP_312865034.1">
    <property type="nucleotide sequence ID" value="NZ_JACHJN010000006.1"/>
</dbReference>
<gene>
    <name evidence="2" type="ORF">FHS29_004411</name>
</gene>
<name>A0A841CQP1_9PSEU</name>
<dbReference type="InterPro" id="IPR037883">
    <property type="entry name" value="Knr4/Smi1-like_sf"/>
</dbReference>
<evidence type="ECO:0000313" key="2">
    <source>
        <dbReference type="EMBL" id="MBB5957816.1"/>
    </source>
</evidence>
<proteinExistence type="predicted"/>
<keyword evidence="3" id="KW-1185">Reference proteome</keyword>
<accession>A0A841CQP1</accession>
<reference evidence="2 3" key="1">
    <citation type="submission" date="2020-08" db="EMBL/GenBank/DDBJ databases">
        <title>Genomic Encyclopedia of Type Strains, Phase III (KMG-III): the genomes of soil and plant-associated and newly described type strains.</title>
        <authorList>
            <person name="Whitman W."/>
        </authorList>
    </citation>
    <scope>NUCLEOTIDE SEQUENCE [LARGE SCALE GENOMIC DNA]</scope>
    <source>
        <strain evidence="2 3">CECT 8640</strain>
    </source>
</reference>
<evidence type="ECO:0000259" key="1">
    <source>
        <dbReference type="SMART" id="SM00860"/>
    </source>
</evidence>
<dbReference type="Proteomes" id="UP000547510">
    <property type="component" value="Unassembled WGS sequence"/>
</dbReference>
<dbReference type="AlphaFoldDB" id="A0A841CQP1"/>
<organism evidence="2 3">
    <name type="scientific">Saccharothrix tamanrassetensis</name>
    <dbReference type="NCBI Taxonomy" id="1051531"/>
    <lineage>
        <taxon>Bacteria</taxon>
        <taxon>Bacillati</taxon>
        <taxon>Actinomycetota</taxon>
        <taxon>Actinomycetes</taxon>
        <taxon>Pseudonocardiales</taxon>
        <taxon>Pseudonocardiaceae</taxon>
        <taxon>Saccharothrix</taxon>
    </lineage>
</organism>
<dbReference type="SMART" id="SM00860">
    <property type="entry name" value="SMI1_KNR4"/>
    <property type="match status" value="1"/>
</dbReference>
<dbReference type="Gene3D" id="3.40.1580.10">
    <property type="entry name" value="SMI1/KNR4-like"/>
    <property type="match status" value="2"/>
</dbReference>
<dbReference type="InterPro" id="IPR018958">
    <property type="entry name" value="Knr4/Smi1-like_dom"/>
</dbReference>
<dbReference type="SUPFAM" id="SSF160631">
    <property type="entry name" value="SMI1/KNR4-like"/>
    <property type="match status" value="1"/>
</dbReference>
<dbReference type="EMBL" id="JACHJN010000006">
    <property type="protein sequence ID" value="MBB5957816.1"/>
    <property type="molecule type" value="Genomic_DNA"/>
</dbReference>
<comment type="caution">
    <text evidence="2">The sequence shown here is derived from an EMBL/GenBank/DDBJ whole genome shotgun (WGS) entry which is preliminary data.</text>
</comment>
<sequence>MLRPDPVLLRELVETGSAIAVRPGLGRSEEAIRAAESAVGPLPASYRWWLATYGVGEVGGVPIATVDPDGAAAPAGYADAPEAVTGGLDGDRLRFCEEPGGDDYSFALDRREGEECPVVRRDHLTGEEEQFAETFAGFLGVREALAAGLRDGPNPTIARLWRTTPGMLLPDGVLVYGPQTIRERNETYEVGEYAPHWVLVGDDSGGNGLFMRHHGRDRTSVYALGLGAIEADVEHAGEPVTDDLIGWLADRA</sequence>
<feature type="domain" description="Knr4/Smi1-like" evidence="1">
    <location>
        <begin position="26"/>
        <end position="250"/>
    </location>
</feature>
<evidence type="ECO:0000313" key="3">
    <source>
        <dbReference type="Proteomes" id="UP000547510"/>
    </source>
</evidence>
<protein>
    <recommendedName>
        <fullName evidence="1">Knr4/Smi1-like domain-containing protein</fullName>
    </recommendedName>
</protein>
<dbReference type="Pfam" id="PF14567">
    <property type="entry name" value="SUKH_5"/>
    <property type="match status" value="1"/>
</dbReference>